<sequence>MTMKNPIPILEHRTDCIVYHAQAEVLNKDAAGWIGGNAPAYFDDKNKNNLIDQQQAIRTQLEGLTYLFYLSLLHPFNPEKMISIFVPTDYDEYVEHNIYPDCVIKVIEHPISPESSKDIFTHPSLIKHSISQSEVVSDLDSMESPFLIKVGGTPRLIQQEDYYTTELQQQSFSFLLQVDEEGYPETLLAEDGSYPFGFGALYVYAKIDKNEITQPVAGFWQFS</sequence>
<gene>
    <name evidence="1" type="ORF">JOC58_003704</name>
</gene>
<proteinExistence type="predicted"/>
<reference evidence="1 2" key="1">
    <citation type="submission" date="2023-07" db="EMBL/GenBank/DDBJ databases">
        <title>Genomic Encyclopedia of Type Strains, Phase IV (KMG-IV): sequencing the most valuable type-strain genomes for metagenomic binning, comparative biology and taxonomic classification.</title>
        <authorList>
            <person name="Goeker M."/>
        </authorList>
    </citation>
    <scope>NUCLEOTIDE SEQUENCE [LARGE SCALE GENOMIC DNA]</scope>
    <source>
        <strain evidence="1 2">DSM 22170</strain>
    </source>
</reference>
<comment type="caution">
    <text evidence="1">The sequence shown here is derived from an EMBL/GenBank/DDBJ whole genome shotgun (WGS) entry which is preliminary data.</text>
</comment>
<accession>A0ABU1J2Q4</accession>
<evidence type="ECO:0000313" key="1">
    <source>
        <dbReference type="EMBL" id="MDR6245788.1"/>
    </source>
</evidence>
<name>A0ABU1J2Q4_9BACL</name>
<organism evidence="1 2">
    <name type="scientific">Paenibacillus hunanensis</name>
    <dbReference type="NCBI Taxonomy" id="539262"/>
    <lineage>
        <taxon>Bacteria</taxon>
        <taxon>Bacillati</taxon>
        <taxon>Bacillota</taxon>
        <taxon>Bacilli</taxon>
        <taxon>Bacillales</taxon>
        <taxon>Paenibacillaceae</taxon>
        <taxon>Paenibacillus</taxon>
    </lineage>
</organism>
<evidence type="ECO:0000313" key="2">
    <source>
        <dbReference type="Proteomes" id="UP001185028"/>
    </source>
</evidence>
<evidence type="ECO:0008006" key="3">
    <source>
        <dbReference type="Google" id="ProtNLM"/>
    </source>
</evidence>
<dbReference type="EMBL" id="JAVDQH010000018">
    <property type="protein sequence ID" value="MDR6245788.1"/>
    <property type="molecule type" value="Genomic_DNA"/>
</dbReference>
<protein>
    <recommendedName>
        <fullName evidence="3">DUF1963 domain-containing protein</fullName>
    </recommendedName>
</protein>
<dbReference type="RefSeq" id="WP_188776033.1">
    <property type="nucleotide sequence ID" value="NZ_BMMB01000005.1"/>
</dbReference>
<keyword evidence="2" id="KW-1185">Reference proteome</keyword>
<dbReference type="Proteomes" id="UP001185028">
    <property type="component" value="Unassembled WGS sequence"/>
</dbReference>